<organism evidence="1">
    <name type="scientific">human gut metagenome</name>
    <dbReference type="NCBI Taxonomy" id="408170"/>
    <lineage>
        <taxon>unclassified sequences</taxon>
        <taxon>metagenomes</taxon>
        <taxon>organismal metagenomes</taxon>
    </lineage>
</organism>
<proteinExistence type="predicted"/>
<evidence type="ECO:0000313" key="1">
    <source>
        <dbReference type="EMBL" id="ETJ30135.1"/>
    </source>
</evidence>
<name>W1XKZ5_9ZZZZ</name>
<protein>
    <submittedName>
        <fullName evidence="1">Uncharacterized protein</fullName>
    </submittedName>
</protein>
<dbReference type="AlphaFoldDB" id="W1XKZ5"/>
<feature type="non-terminal residue" evidence="1">
    <location>
        <position position="92"/>
    </location>
</feature>
<gene>
    <name evidence="1" type="ORF">Q604_UNBC15347G0001</name>
</gene>
<feature type="non-terminal residue" evidence="1">
    <location>
        <position position="1"/>
    </location>
</feature>
<reference evidence="1" key="1">
    <citation type="submission" date="2013-12" db="EMBL/GenBank/DDBJ databases">
        <title>A Varibaculum cambriense genome reconstructed from a premature infant gut community with otherwise low bacterial novelty that shifts toward anaerobic metabolism during the third week of life.</title>
        <authorList>
            <person name="Brown C.T."/>
            <person name="Sharon I."/>
            <person name="Thomas B.C."/>
            <person name="Castelle C.J."/>
            <person name="Morowitz M.J."/>
            <person name="Banfield J.F."/>
        </authorList>
    </citation>
    <scope>NUCLEOTIDE SEQUENCE</scope>
</reference>
<dbReference type="EMBL" id="AZMM01015347">
    <property type="protein sequence ID" value="ETJ30135.1"/>
    <property type="molecule type" value="Genomic_DNA"/>
</dbReference>
<sequence>LFRSPLQYADELYFQIPHEAARLRIDLSEIPNYYKNVSLKTYHKQTELKIAFTNGLLLSNELLFGKNDPQLHYQIDDVEDSEFLFSYEMKDI</sequence>
<accession>W1XKZ5</accession>
<comment type="caution">
    <text evidence="1">The sequence shown here is derived from an EMBL/GenBank/DDBJ whole genome shotgun (WGS) entry which is preliminary data.</text>
</comment>